<proteinExistence type="predicted"/>
<dbReference type="GO" id="GO:0005634">
    <property type="term" value="C:nucleus"/>
    <property type="evidence" value="ECO:0007669"/>
    <property type="project" value="UniProtKB-SubCell"/>
</dbReference>
<dbReference type="InterPro" id="IPR046347">
    <property type="entry name" value="bZIP_sf"/>
</dbReference>
<dbReference type="InterPro" id="IPR004827">
    <property type="entry name" value="bZIP"/>
</dbReference>
<evidence type="ECO:0000313" key="5">
    <source>
        <dbReference type="Proteomes" id="UP000516314"/>
    </source>
</evidence>
<dbReference type="SMART" id="SM00338">
    <property type="entry name" value="BRLZ"/>
    <property type="match status" value="1"/>
</dbReference>
<protein>
    <submittedName>
        <fullName evidence="4">(thale cress) hypothetical protein</fullName>
    </submittedName>
</protein>
<dbReference type="CDD" id="cd14686">
    <property type="entry name" value="bZIP"/>
    <property type="match status" value="1"/>
</dbReference>
<accession>A0A7G2EX36</accession>
<gene>
    <name evidence="4" type="ORF">AT9943_LOCUS13384</name>
</gene>
<dbReference type="PANTHER" id="PTHR23334">
    <property type="entry name" value="CCAAT/ENHANCER BINDING PROTEIN"/>
    <property type="match status" value="1"/>
</dbReference>
<comment type="subcellular location">
    <subcellularLocation>
        <location evidence="1">Nucleus</location>
    </subcellularLocation>
</comment>
<dbReference type="GO" id="GO:0003700">
    <property type="term" value="F:DNA-binding transcription factor activity"/>
    <property type="evidence" value="ECO:0007669"/>
    <property type="project" value="InterPro"/>
</dbReference>
<dbReference type="InterPro" id="IPR031106">
    <property type="entry name" value="C/EBP"/>
</dbReference>
<dbReference type="PANTHER" id="PTHR23334:SF20">
    <property type="entry name" value="BASIC LEUCINE ZIPPER 24"/>
    <property type="match status" value="1"/>
</dbReference>
<dbReference type="GO" id="GO:0006351">
    <property type="term" value="P:DNA-templated transcription"/>
    <property type="evidence" value="ECO:0007669"/>
    <property type="project" value="InterPro"/>
</dbReference>
<dbReference type="EMBL" id="LR881468">
    <property type="protein sequence ID" value="CAD5325547.1"/>
    <property type="molecule type" value="Genomic_DNA"/>
</dbReference>
<dbReference type="Gene3D" id="1.20.5.170">
    <property type="match status" value="1"/>
</dbReference>
<reference evidence="4 5" key="1">
    <citation type="submission" date="2020-09" db="EMBL/GenBank/DDBJ databases">
        <authorList>
            <person name="Ashkenazy H."/>
        </authorList>
    </citation>
    <scope>NUCLEOTIDE SEQUENCE [LARGE SCALE GENOMIC DNA]</scope>
    <source>
        <strain evidence="5">cv. Cdm-0</strain>
    </source>
</reference>
<dbReference type="PROSITE" id="PS50217">
    <property type="entry name" value="BZIP"/>
    <property type="match status" value="1"/>
</dbReference>
<keyword evidence="2" id="KW-0732">Signal</keyword>
<organism evidence="4 5">
    <name type="scientific">Arabidopsis thaliana</name>
    <name type="common">Mouse-ear cress</name>
    <dbReference type="NCBI Taxonomy" id="3702"/>
    <lineage>
        <taxon>Eukaryota</taxon>
        <taxon>Viridiplantae</taxon>
        <taxon>Streptophyta</taxon>
        <taxon>Embryophyta</taxon>
        <taxon>Tracheophyta</taxon>
        <taxon>Spermatophyta</taxon>
        <taxon>Magnoliopsida</taxon>
        <taxon>eudicotyledons</taxon>
        <taxon>Gunneridae</taxon>
        <taxon>Pentapetalae</taxon>
        <taxon>rosids</taxon>
        <taxon>malvids</taxon>
        <taxon>Brassicales</taxon>
        <taxon>Brassicaceae</taxon>
        <taxon>Camelineae</taxon>
        <taxon>Arabidopsis</taxon>
    </lineage>
</organism>
<dbReference type="Pfam" id="PF07716">
    <property type="entry name" value="bZIP_2"/>
    <property type="match status" value="1"/>
</dbReference>
<dbReference type="Proteomes" id="UP000516314">
    <property type="component" value="Chromosome 3"/>
</dbReference>
<evidence type="ECO:0000256" key="2">
    <source>
        <dbReference type="SAM" id="SignalP"/>
    </source>
</evidence>
<feature type="domain" description="BZIP" evidence="3">
    <location>
        <begin position="108"/>
        <end position="174"/>
    </location>
</feature>
<evidence type="ECO:0000313" key="4">
    <source>
        <dbReference type="EMBL" id="CAD5325547.1"/>
    </source>
</evidence>
<name>A0A7G2EX36_ARATH</name>
<evidence type="ECO:0000256" key="1">
    <source>
        <dbReference type="ARBA" id="ARBA00004123"/>
    </source>
</evidence>
<dbReference type="SUPFAM" id="SSF57959">
    <property type="entry name" value="Leucine zipper domain"/>
    <property type="match status" value="1"/>
</dbReference>
<dbReference type="AlphaFoldDB" id="A0A7G2EX36"/>
<feature type="signal peptide" evidence="2">
    <location>
        <begin position="1"/>
        <end position="23"/>
    </location>
</feature>
<evidence type="ECO:0000259" key="3">
    <source>
        <dbReference type="PROSITE" id="PS50217"/>
    </source>
</evidence>
<feature type="chain" id="PRO_5028994138" evidence="2">
    <location>
        <begin position="24"/>
        <end position="241"/>
    </location>
</feature>
<sequence length="241" mass="27620">MVISKPKSLSIFVLGCFVVARIAEETNEFLTLILCVFFGDLEFGPQNQRYIKMNEEEDKDQDRVTRGCSHTHSCNPPGPEDASHSHTCFHAHTHLIISQDQQENDHSDSSNKKRLCGNREAVRKYREKKKARTAYLEDEVMRLQSLNEQFLRKLQSQEMVETELIRLRALLVEMQGKIEVELCSFSFQKQCNGSGFVFKEDGCNLATSNMMCEAARVECEEGQTLHDPIQSFVPQPPPFSR</sequence>